<evidence type="ECO:0000313" key="2">
    <source>
        <dbReference type="EMBL" id="MPC60184.1"/>
    </source>
</evidence>
<evidence type="ECO:0000313" key="3">
    <source>
        <dbReference type="Proteomes" id="UP000324222"/>
    </source>
</evidence>
<comment type="caution">
    <text evidence="2">The sequence shown here is derived from an EMBL/GenBank/DDBJ whole genome shotgun (WGS) entry which is preliminary data.</text>
</comment>
<reference evidence="2 3" key="1">
    <citation type="submission" date="2019-05" db="EMBL/GenBank/DDBJ databases">
        <title>Another draft genome of Portunus trituberculatus and its Hox gene families provides insights of decapod evolution.</title>
        <authorList>
            <person name="Jeong J.-H."/>
            <person name="Song I."/>
            <person name="Kim S."/>
            <person name="Choi T."/>
            <person name="Kim D."/>
            <person name="Ryu S."/>
            <person name="Kim W."/>
        </authorList>
    </citation>
    <scope>NUCLEOTIDE SEQUENCE [LARGE SCALE GENOMIC DNA]</scope>
    <source>
        <tissue evidence="2">Muscle</tissue>
    </source>
</reference>
<organism evidence="2 3">
    <name type="scientific">Portunus trituberculatus</name>
    <name type="common">Swimming crab</name>
    <name type="synonym">Neptunus trituberculatus</name>
    <dbReference type="NCBI Taxonomy" id="210409"/>
    <lineage>
        <taxon>Eukaryota</taxon>
        <taxon>Metazoa</taxon>
        <taxon>Ecdysozoa</taxon>
        <taxon>Arthropoda</taxon>
        <taxon>Crustacea</taxon>
        <taxon>Multicrustacea</taxon>
        <taxon>Malacostraca</taxon>
        <taxon>Eumalacostraca</taxon>
        <taxon>Eucarida</taxon>
        <taxon>Decapoda</taxon>
        <taxon>Pleocyemata</taxon>
        <taxon>Brachyura</taxon>
        <taxon>Eubrachyura</taxon>
        <taxon>Portunoidea</taxon>
        <taxon>Portunidae</taxon>
        <taxon>Portuninae</taxon>
        <taxon>Portunus</taxon>
    </lineage>
</organism>
<proteinExistence type="predicted"/>
<keyword evidence="3" id="KW-1185">Reference proteome</keyword>
<dbReference type="AlphaFoldDB" id="A0A5B7GUF3"/>
<dbReference type="Proteomes" id="UP000324222">
    <property type="component" value="Unassembled WGS sequence"/>
</dbReference>
<accession>A0A5B7GUF3</accession>
<name>A0A5B7GUF3_PORTR</name>
<gene>
    <name evidence="2" type="ORF">E2C01_054222</name>
</gene>
<feature type="compositionally biased region" description="Basic and acidic residues" evidence="1">
    <location>
        <begin position="1"/>
        <end position="27"/>
    </location>
</feature>
<sequence>MNEDEKKKKEEEKGRKSKDEEKKKSQERSSFANSRNGRNHKKRKECSSASSRLGGSRPAVVYRHPCVFIYIGPSRVSVMPPYMAVMPPRCQQHDTTTATTAAVTLTYSILCPFISSSKCDTNLLGKFHFVATD</sequence>
<dbReference type="EMBL" id="VSRR010017266">
    <property type="protein sequence ID" value="MPC60184.1"/>
    <property type="molecule type" value="Genomic_DNA"/>
</dbReference>
<feature type="region of interest" description="Disordered" evidence="1">
    <location>
        <begin position="1"/>
        <end position="56"/>
    </location>
</feature>
<evidence type="ECO:0000256" key="1">
    <source>
        <dbReference type="SAM" id="MobiDB-lite"/>
    </source>
</evidence>
<protein>
    <submittedName>
        <fullName evidence="2">Uncharacterized protein</fullName>
    </submittedName>
</protein>